<dbReference type="PANTHER" id="PTHR10587">
    <property type="entry name" value="GLYCOSYL TRANSFERASE-RELATED"/>
    <property type="match status" value="1"/>
</dbReference>
<feature type="region of interest" description="Disordered" evidence="3">
    <location>
        <begin position="46"/>
        <end position="176"/>
    </location>
</feature>
<feature type="compositionally biased region" description="Gly residues" evidence="3">
    <location>
        <begin position="83"/>
        <end position="113"/>
    </location>
</feature>
<evidence type="ECO:0000259" key="4">
    <source>
        <dbReference type="PROSITE" id="PS51677"/>
    </source>
</evidence>
<dbReference type="GO" id="GO:0016020">
    <property type="term" value="C:membrane"/>
    <property type="evidence" value="ECO:0007669"/>
    <property type="project" value="TreeGrafter"/>
</dbReference>
<dbReference type="PROSITE" id="PS51677">
    <property type="entry name" value="NODB"/>
    <property type="match status" value="1"/>
</dbReference>
<evidence type="ECO:0000256" key="1">
    <source>
        <dbReference type="ARBA" id="ARBA00022723"/>
    </source>
</evidence>
<gene>
    <name evidence="5" type="ORF">D3P09_09345</name>
</gene>
<reference evidence="5 6" key="1">
    <citation type="submission" date="2018-09" db="EMBL/GenBank/DDBJ databases">
        <title>Paenibacillus aracenensis nov. sp. isolated from a cave in southern Spain.</title>
        <authorList>
            <person name="Jurado V."/>
            <person name="Gutierrez-Patricio S."/>
            <person name="Gonzalez-Pimentel J.L."/>
            <person name="Miller A.Z."/>
            <person name="Laiz L."/>
            <person name="Saiz-Jimenez C."/>
        </authorList>
    </citation>
    <scope>NUCLEOTIDE SEQUENCE [LARGE SCALE GENOMIC DNA]</scope>
    <source>
        <strain evidence="5 6">JCM 19203</strain>
    </source>
</reference>
<dbReference type="PROSITE" id="PS51257">
    <property type="entry name" value="PROKAR_LIPOPROTEIN"/>
    <property type="match status" value="1"/>
</dbReference>
<name>A0A3A6PK19_9BACL</name>
<feature type="domain" description="NodB homology" evidence="4">
    <location>
        <begin position="173"/>
        <end position="354"/>
    </location>
</feature>
<dbReference type="GO" id="GO:0016810">
    <property type="term" value="F:hydrolase activity, acting on carbon-nitrogen (but not peptide) bonds"/>
    <property type="evidence" value="ECO:0007669"/>
    <property type="project" value="InterPro"/>
</dbReference>
<evidence type="ECO:0000313" key="5">
    <source>
        <dbReference type="EMBL" id="RJX39608.1"/>
    </source>
</evidence>
<accession>A0A3A6PK19</accession>
<comment type="caution">
    <text evidence="5">The sequence shown here is derived from an EMBL/GenBank/DDBJ whole genome shotgun (WGS) entry which is preliminary data.</text>
</comment>
<dbReference type="OrthoDB" id="2649545at2"/>
<dbReference type="RefSeq" id="WP_120109244.1">
    <property type="nucleotide sequence ID" value="NZ_QXQB01000002.1"/>
</dbReference>
<dbReference type="EMBL" id="QXQB01000002">
    <property type="protein sequence ID" value="RJX39608.1"/>
    <property type="molecule type" value="Genomic_DNA"/>
</dbReference>
<dbReference type="GO" id="GO:0046872">
    <property type="term" value="F:metal ion binding"/>
    <property type="evidence" value="ECO:0007669"/>
    <property type="project" value="UniProtKB-KW"/>
</dbReference>
<keyword evidence="2" id="KW-0378">Hydrolase</keyword>
<evidence type="ECO:0000256" key="2">
    <source>
        <dbReference type="ARBA" id="ARBA00022801"/>
    </source>
</evidence>
<keyword evidence="6" id="KW-1185">Reference proteome</keyword>
<keyword evidence="1" id="KW-0479">Metal-binding</keyword>
<sequence length="361" mass="38127">MKTRKKQHRRLAAFIILVAIVAWVGGCTAGSSFGLSAMIPSKEKGSQTIEEHASGGGNNVDKGGTTTGYVPGENKGNDNGSNGQSGGQGGNTVTPGNGGSSGHTGEQGNGSKDGQGNPNHENKDPDDTGVNTGSGSKGNEHNGNNAGSENGKGQEGGKGGEKPVVTPPGTDEKRVALTFDDGPDLKYTPAILDILKEKGVKATFFVVGTQVEKYPDLMKRIEDEGHAIGNHTQSHKDLSKLGKSGILSQIDQADQAINDALGWTPTLFRAPYGAVSDTLKKVMKEQNRRMVGWTVDTRDWAGTPVAEMRAMIRKQTKPNGIILMHSFGGKHIRNTVDMLPGVIDDLQKLGYTMVTVDEIPE</sequence>
<dbReference type="GO" id="GO:0005975">
    <property type="term" value="P:carbohydrate metabolic process"/>
    <property type="evidence" value="ECO:0007669"/>
    <property type="project" value="InterPro"/>
</dbReference>
<dbReference type="Pfam" id="PF01522">
    <property type="entry name" value="Polysacc_deac_1"/>
    <property type="match status" value="1"/>
</dbReference>
<proteinExistence type="predicted"/>
<dbReference type="Proteomes" id="UP000267798">
    <property type="component" value="Unassembled WGS sequence"/>
</dbReference>
<protein>
    <submittedName>
        <fullName evidence="5">Polysaccharide deacetylase family protein</fullName>
    </submittedName>
</protein>
<evidence type="ECO:0000313" key="6">
    <source>
        <dbReference type="Proteomes" id="UP000267798"/>
    </source>
</evidence>
<dbReference type="CDD" id="cd10917">
    <property type="entry name" value="CE4_NodB_like_6s_7s"/>
    <property type="match status" value="1"/>
</dbReference>
<dbReference type="InterPro" id="IPR050248">
    <property type="entry name" value="Polysacc_deacetylase_ArnD"/>
</dbReference>
<organism evidence="5 6">
    <name type="scientific">Paenibacillus pinisoli</name>
    <dbReference type="NCBI Taxonomy" id="1276110"/>
    <lineage>
        <taxon>Bacteria</taxon>
        <taxon>Bacillati</taxon>
        <taxon>Bacillota</taxon>
        <taxon>Bacilli</taxon>
        <taxon>Bacillales</taxon>
        <taxon>Paenibacillaceae</taxon>
        <taxon>Paenibacillus</taxon>
    </lineage>
</organism>
<evidence type="ECO:0000256" key="3">
    <source>
        <dbReference type="SAM" id="MobiDB-lite"/>
    </source>
</evidence>
<dbReference type="InterPro" id="IPR002509">
    <property type="entry name" value="NODB_dom"/>
</dbReference>
<dbReference type="PANTHER" id="PTHR10587:SF133">
    <property type="entry name" value="CHITIN DEACETYLASE 1-RELATED"/>
    <property type="match status" value="1"/>
</dbReference>
<dbReference type="InterPro" id="IPR011330">
    <property type="entry name" value="Glyco_hydro/deAcase_b/a-brl"/>
</dbReference>
<dbReference type="SUPFAM" id="SSF88713">
    <property type="entry name" value="Glycoside hydrolase/deacetylase"/>
    <property type="match status" value="1"/>
</dbReference>
<dbReference type="Gene3D" id="3.20.20.370">
    <property type="entry name" value="Glycoside hydrolase/deacetylase"/>
    <property type="match status" value="1"/>
</dbReference>
<dbReference type="AlphaFoldDB" id="A0A3A6PK19"/>